<name>A0AAD3TER4_NEPGR</name>
<evidence type="ECO:0008006" key="4">
    <source>
        <dbReference type="Google" id="ProtNLM"/>
    </source>
</evidence>
<feature type="chain" id="PRO_5041898321" description="Secreted protein" evidence="1">
    <location>
        <begin position="22"/>
        <end position="75"/>
    </location>
</feature>
<sequence length="75" mass="8332">MRMGTAYVVLLIKLQANVAEAAYVGSAYVEFSSGWLMMPHMWVLQSYGGNELPSVITVWLLKVGWDYCWNGAGSL</sequence>
<evidence type="ECO:0000256" key="1">
    <source>
        <dbReference type="SAM" id="SignalP"/>
    </source>
</evidence>
<accession>A0AAD3TER4</accession>
<dbReference type="AlphaFoldDB" id="A0AAD3TER4"/>
<proteinExistence type="predicted"/>
<keyword evidence="3" id="KW-1185">Reference proteome</keyword>
<keyword evidence="1" id="KW-0732">Signal</keyword>
<evidence type="ECO:0000313" key="3">
    <source>
        <dbReference type="Proteomes" id="UP001279734"/>
    </source>
</evidence>
<organism evidence="2 3">
    <name type="scientific">Nepenthes gracilis</name>
    <name type="common">Slender pitcher plant</name>
    <dbReference type="NCBI Taxonomy" id="150966"/>
    <lineage>
        <taxon>Eukaryota</taxon>
        <taxon>Viridiplantae</taxon>
        <taxon>Streptophyta</taxon>
        <taxon>Embryophyta</taxon>
        <taxon>Tracheophyta</taxon>
        <taxon>Spermatophyta</taxon>
        <taxon>Magnoliopsida</taxon>
        <taxon>eudicotyledons</taxon>
        <taxon>Gunneridae</taxon>
        <taxon>Pentapetalae</taxon>
        <taxon>Caryophyllales</taxon>
        <taxon>Nepenthaceae</taxon>
        <taxon>Nepenthes</taxon>
    </lineage>
</organism>
<dbReference type="EMBL" id="BSYO01000033">
    <property type="protein sequence ID" value="GMH27834.1"/>
    <property type="molecule type" value="Genomic_DNA"/>
</dbReference>
<feature type="signal peptide" evidence="1">
    <location>
        <begin position="1"/>
        <end position="21"/>
    </location>
</feature>
<gene>
    <name evidence="2" type="ORF">Nepgr_029677</name>
</gene>
<protein>
    <recommendedName>
        <fullName evidence="4">Secreted protein</fullName>
    </recommendedName>
</protein>
<dbReference type="Proteomes" id="UP001279734">
    <property type="component" value="Unassembled WGS sequence"/>
</dbReference>
<evidence type="ECO:0000313" key="2">
    <source>
        <dbReference type="EMBL" id="GMH27834.1"/>
    </source>
</evidence>
<comment type="caution">
    <text evidence="2">The sequence shown here is derived from an EMBL/GenBank/DDBJ whole genome shotgun (WGS) entry which is preliminary data.</text>
</comment>
<reference evidence="2" key="1">
    <citation type="submission" date="2023-05" db="EMBL/GenBank/DDBJ databases">
        <title>Nepenthes gracilis genome sequencing.</title>
        <authorList>
            <person name="Fukushima K."/>
        </authorList>
    </citation>
    <scope>NUCLEOTIDE SEQUENCE</scope>
    <source>
        <strain evidence="2">SING2019-196</strain>
    </source>
</reference>